<dbReference type="EMBL" id="JALJAT010000005">
    <property type="protein sequence ID" value="KAK4469216.1"/>
    <property type="molecule type" value="Genomic_DNA"/>
</dbReference>
<dbReference type="PROSITE" id="PS50119">
    <property type="entry name" value="ZF_BBOX"/>
    <property type="match status" value="1"/>
</dbReference>
<feature type="compositionally biased region" description="Basic and acidic residues" evidence="5">
    <location>
        <begin position="531"/>
        <end position="548"/>
    </location>
</feature>
<dbReference type="InterPro" id="IPR018957">
    <property type="entry name" value="Znf_C3HC4_RING-type"/>
</dbReference>
<dbReference type="PANTHER" id="PTHR25462">
    <property type="entry name" value="BONUS, ISOFORM C-RELATED"/>
    <property type="match status" value="1"/>
</dbReference>
<dbReference type="CDD" id="cd19756">
    <property type="entry name" value="Bbox2"/>
    <property type="match status" value="1"/>
</dbReference>
<dbReference type="Gene3D" id="3.30.40.10">
    <property type="entry name" value="Zinc/RING finger domain, C3HC4 (zinc finger)"/>
    <property type="match status" value="1"/>
</dbReference>
<accession>A0AAE1Z7Z5</accession>
<dbReference type="InterPro" id="IPR001841">
    <property type="entry name" value="Znf_RING"/>
</dbReference>
<keyword evidence="1" id="KW-0479">Metal-binding</keyword>
<gene>
    <name evidence="7" type="ORF">MN116_006791</name>
</gene>
<dbReference type="GO" id="GO:0061630">
    <property type="term" value="F:ubiquitin protein ligase activity"/>
    <property type="evidence" value="ECO:0007669"/>
    <property type="project" value="TreeGrafter"/>
</dbReference>
<feature type="domain" description="B box-type" evidence="6">
    <location>
        <begin position="297"/>
        <end position="354"/>
    </location>
</feature>
<evidence type="ECO:0000256" key="1">
    <source>
        <dbReference type="ARBA" id="ARBA00022723"/>
    </source>
</evidence>
<dbReference type="GO" id="GO:0008270">
    <property type="term" value="F:zinc ion binding"/>
    <property type="evidence" value="ECO:0007669"/>
    <property type="project" value="UniProtKB-KW"/>
</dbReference>
<reference evidence="7" key="2">
    <citation type="journal article" date="2023" name="Infect Dis Poverty">
        <title>Chromosome-scale genome of the human blood fluke Schistosoma mekongi and its implications for public health.</title>
        <authorList>
            <person name="Zhou M."/>
            <person name="Xu L."/>
            <person name="Xu D."/>
            <person name="Chen W."/>
            <person name="Khan J."/>
            <person name="Hu Y."/>
            <person name="Huang H."/>
            <person name="Wei H."/>
            <person name="Zhang Y."/>
            <person name="Chusongsang P."/>
            <person name="Tanasarnprasert K."/>
            <person name="Hu X."/>
            <person name="Limpanont Y."/>
            <person name="Lv Z."/>
        </authorList>
    </citation>
    <scope>NUCLEOTIDE SEQUENCE</scope>
    <source>
        <strain evidence="7">LV_2022a</strain>
    </source>
</reference>
<proteinExistence type="predicted"/>
<evidence type="ECO:0000313" key="8">
    <source>
        <dbReference type="Proteomes" id="UP001292079"/>
    </source>
</evidence>
<dbReference type="PANTHER" id="PTHR25462:SF305">
    <property type="entry name" value="RING-TYPE DOMAIN-CONTAINING PROTEIN"/>
    <property type="match status" value="1"/>
</dbReference>
<dbReference type="GO" id="GO:0005654">
    <property type="term" value="C:nucleoplasm"/>
    <property type="evidence" value="ECO:0007669"/>
    <property type="project" value="TreeGrafter"/>
</dbReference>
<keyword evidence="2 4" id="KW-0863">Zinc-finger</keyword>
<dbReference type="SUPFAM" id="SSF57850">
    <property type="entry name" value="RING/U-box"/>
    <property type="match status" value="1"/>
</dbReference>
<evidence type="ECO:0000259" key="6">
    <source>
        <dbReference type="PROSITE" id="PS50119"/>
    </source>
</evidence>
<evidence type="ECO:0000256" key="4">
    <source>
        <dbReference type="PROSITE-ProRule" id="PRU00024"/>
    </source>
</evidence>
<keyword evidence="3" id="KW-0862">Zinc</keyword>
<dbReference type="Proteomes" id="UP001292079">
    <property type="component" value="Unassembled WGS sequence"/>
</dbReference>
<dbReference type="InterPro" id="IPR017907">
    <property type="entry name" value="Znf_RING_CS"/>
</dbReference>
<dbReference type="SMART" id="SM00184">
    <property type="entry name" value="RING"/>
    <property type="match status" value="1"/>
</dbReference>
<keyword evidence="8" id="KW-1185">Reference proteome</keyword>
<dbReference type="PROSITE" id="PS00518">
    <property type="entry name" value="ZF_RING_1"/>
    <property type="match status" value="1"/>
</dbReference>
<feature type="region of interest" description="Disordered" evidence="5">
    <location>
        <begin position="218"/>
        <end position="258"/>
    </location>
</feature>
<feature type="compositionally biased region" description="Basic and acidic residues" evidence="5">
    <location>
        <begin position="233"/>
        <end position="242"/>
    </location>
</feature>
<name>A0AAE1Z7Z5_SCHME</name>
<feature type="region of interest" description="Disordered" evidence="5">
    <location>
        <begin position="517"/>
        <end position="548"/>
    </location>
</feature>
<dbReference type="InterPro" id="IPR000315">
    <property type="entry name" value="Znf_B-box"/>
</dbReference>
<reference evidence="7" key="1">
    <citation type="submission" date="2022-04" db="EMBL/GenBank/DDBJ databases">
        <authorList>
            <person name="Xu L."/>
            <person name="Lv Z."/>
        </authorList>
    </citation>
    <scope>NUCLEOTIDE SEQUENCE</scope>
    <source>
        <strain evidence="7">LV_2022a</strain>
    </source>
</reference>
<dbReference type="SUPFAM" id="SSF57845">
    <property type="entry name" value="B-box zinc-binding domain"/>
    <property type="match status" value="1"/>
</dbReference>
<evidence type="ECO:0000256" key="3">
    <source>
        <dbReference type="ARBA" id="ARBA00022833"/>
    </source>
</evidence>
<comment type="caution">
    <text evidence="7">The sequence shown here is derived from an EMBL/GenBank/DDBJ whole genome shotgun (WGS) entry which is preliminary data.</text>
</comment>
<evidence type="ECO:0000256" key="5">
    <source>
        <dbReference type="SAM" id="MobiDB-lite"/>
    </source>
</evidence>
<dbReference type="Pfam" id="PF00643">
    <property type="entry name" value="zf-B_box"/>
    <property type="match status" value="1"/>
</dbReference>
<dbReference type="Pfam" id="PF00097">
    <property type="entry name" value="zf-C3HC4"/>
    <property type="match status" value="1"/>
</dbReference>
<sequence>MEIRKSIETNFLTCKHCHLPYKQPKALVCLHSFCQSCLEDIISKRKADEEAKEIEALKLLYKSSNSIDHSSGYRRKWSSRFRYGDYSNSLYGSSRFNRTVTTKDDVITCPICQKDTVVPTGGVTSLPADQLADKLASMVDRMPNFPVCDVCTKEPLLTDNHLNAMKSPQSNLSVQFKRSQYAGFNKYVSNDDTLSESDSDADEGVSLDKLSIQDSIDNSEALSRHTSRSSNHLYRERDDKQLRKSLTSSRRRNYSSGPRPAISACLECGKRLCSYCHEAHSRMPVTTNHVLIQVGQMEQLRCNRHPRELRRFFCLTCRAYICIICAFETVTDNSLQSKENIIYTGHADHDILSMRQAVAAYQDQLNLKSAETQSHMSQIEIFLTGLQVCENEMRRLRTQIEDTAMAFIDRIHVQRANLCEQVDKMLGVELDQITTECNRLTSATSAWYNFINDDCVTSRLDLMDPIEALTEAGPMLDRLNRCLQLASSSILTCPNWQLFLSQLAIAENAVQNTDNILTQKERSNDSNNSKIDGDCDNNDKSEKKERTVEDPRIKFWRSRIGSFHSGEVNLGRIVTPSQLAAESKAKAAKFVSTHIQTGPELIKTLPPPKGALLHRAIQVDFLNANLDDRGTQTESSNTTNVFHLKIDAGTQYMSSDVNPPVSIYRSIKQILVQK</sequence>
<dbReference type="Gene3D" id="3.30.160.60">
    <property type="entry name" value="Classic Zinc Finger"/>
    <property type="match status" value="1"/>
</dbReference>
<dbReference type="InterPro" id="IPR047153">
    <property type="entry name" value="TRIM45/56/19-like"/>
</dbReference>
<organism evidence="7 8">
    <name type="scientific">Schistosoma mekongi</name>
    <name type="common">Parasitic worm</name>
    <dbReference type="NCBI Taxonomy" id="38744"/>
    <lineage>
        <taxon>Eukaryota</taxon>
        <taxon>Metazoa</taxon>
        <taxon>Spiralia</taxon>
        <taxon>Lophotrochozoa</taxon>
        <taxon>Platyhelminthes</taxon>
        <taxon>Trematoda</taxon>
        <taxon>Digenea</taxon>
        <taxon>Strigeidida</taxon>
        <taxon>Schistosomatoidea</taxon>
        <taxon>Schistosomatidae</taxon>
        <taxon>Schistosoma</taxon>
    </lineage>
</organism>
<dbReference type="InterPro" id="IPR013083">
    <property type="entry name" value="Znf_RING/FYVE/PHD"/>
</dbReference>
<protein>
    <recommendedName>
        <fullName evidence="6">B box-type domain-containing protein</fullName>
    </recommendedName>
</protein>
<evidence type="ECO:0000256" key="2">
    <source>
        <dbReference type="ARBA" id="ARBA00022771"/>
    </source>
</evidence>
<evidence type="ECO:0000313" key="7">
    <source>
        <dbReference type="EMBL" id="KAK4469216.1"/>
    </source>
</evidence>
<dbReference type="AlphaFoldDB" id="A0AAE1Z7Z5"/>